<feature type="DNA-binding region" description="H-T-H motif" evidence="2">
    <location>
        <begin position="46"/>
        <end position="65"/>
    </location>
</feature>
<dbReference type="InterPro" id="IPR009057">
    <property type="entry name" value="Homeodomain-like_sf"/>
</dbReference>
<evidence type="ECO:0000256" key="2">
    <source>
        <dbReference type="PROSITE-ProRule" id="PRU00335"/>
    </source>
</evidence>
<dbReference type="PANTHER" id="PTHR43479:SF11">
    <property type="entry name" value="ACREF_ENVCD OPERON REPRESSOR-RELATED"/>
    <property type="match status" value="1"/>
</dbReference>
<accession>A0ABT1WBX6</accession>
<dbReference type="PRINTS" id="PR00455">
    <property type="entry name" value="HTHTETR"/>
</dbReference>
<keyword evidence="5" id="KW-1185">Reference proteome</keyword>
<evidence type="ECO:0000313" key="4">
    <source>
        <dbReference type="EMBL" id="MCQ8895010.1"/>
    </source>
</evidence>
<gene>
    <name evidence="4" type="ORF">NQT62_00990</name>
</gene>
<evidence type="ECO:0000256" key="1">
    <source>
        <dbReference type="ARBA" id="ARBA00023125"/>
    </source>
</evidence>
<sequence>MTQPTASPPQRAYAGKSAQERQKARRQQLIAAAIELIGQHGFAAVSIDSVCAQAGLTKRYFYEAFESREALLVASYDMVSRQYIAHILEGTAPHLTDARQLVKAGLMATFGFVKANPAKARLMMIEAQSVRSLIGQLYGNRYDEFVNLLLDFTRPFLQKPAPPDPVFRVLAKGMVGSIIHLCQGWIATDFKQPMNELVDGMERIMGGIGHELGVKGWSTLKTDTSKTSQPLR</sequence>
<dbReference type="Proteomes" id="UP001204142">
    <property type="component" value="Unassembled WGS sequence"/>
</dbReference>
<dbReference type="SUPFAM" id="SSF46689">
    <property type="entry name" value="Homeodomain-like"/>
    <property type="match status" value="1"/>
</dbReference>
<evidence type="ECO:0000259" key="3">
    <source>
        <dbReference type="PROSITE" id="PS50977"/>
    </source>
</evidence>
<name>A0ABT1WBX6_9BURK</name>
<comment type="caution">
    <text evidence="4">The sequence shown here is derived from an EMBL/GenBank/DDBJ whole genome shotgun (WGS) entry which is preliminary data.</text>
</comment>
<protein>
    <submittedName>
        <fullName evidence="4">TetR/AcrR family transcriptional regulator</fullName>
    </submittedName>
</protein>
<dbReference type="Pfam" id="PF00440">
    <property type="entry name" value="TetR_N"/>
    <property type="match status" value="1"/>
</dbReference>
<evidence type="ECO:0000313" key="5">
    <source>
        <dbReference type="Proteomes" id="UP001204142"/>
    </source>
</evidence>
<reference evidence="4 5" key="1">
    <citation type="submission" date="2022-07" db="EMBL/GenBank/DDBJ databases">
        <authorList>
            <person name="Xamxidin M."/>
            <person name="Wu M."/>
        </authorList>
    </citation>
    <scope>NUCLEOTIDE SEQUENCE [LARGE SCALE GENOMIC DNA]</scope>
    <source>
        <strain evidence="4 5">NBRC 111650</strain>
    </source>
</reference>
<dbReference type="EMBL" id="JANIGO010000001">
    <property type="protein sequence ID" value="MCQ8895010.1"/>
    <property type="molecule type" value="Genomic_DNA"/>
</dbReference>
<proteinExistence type="predicted"/>
<dbReference type="RefSeq" id="WP_256762672.1">
    <property type="nucleotide sequence ID" value="NZ_JANIGO010000001.1"/>
</dbReference>
<organism evidence="4 5">
    <name type="scientific">Limnobacter humi</name>
    <dbReference type="NCBI Taxonomy" id="1778671"/>
    <lineage>
        <taxon>Bacteria</taxon>
        <taxon>Pseudomonadati</taxon>
        <taxon>Pseudomonadota</taxon>
        <taxon>Betaproteobacteria</taxon>
        <taxon>Burkholderiales</taxon>
        <taxon>Burkholderiaceae</taxon>
        <taxon>Limnobacter</taxon>
    </lineage>
</organism>
<dbReference type="PANTHER" id="PTHR43479">
    <property type="entry name" value="ACREF/ENVCD OPERON REPRESSOR-RELATED"/>
    <property type="match status" value="1"/>
</dbReference>
<dbReference type="InterPro" id="IPR050624">
    <property type="entry name" value="HTH-type_Tx_Regulator"/>
</dbReference>
<dbReference type="PROSITE" id="PS50977">
    <property type="entry name" value="HTH_TETR_2"/>
    <property type="match status" value="1"/>
</dbReference>
<dbReference type="Gene3D" id="1.10.357.10">
    <property type="entry name" value="Tetracycline Repressor, domain 2"/>
    <property type="match status" value="1"/>
</dbReference>
<feature type="domain" description="HTH tetR-type" evidence="3">
    <location>
        <begin position="23"/>
        <end position="83"/>
    </location>
</feature>
<dbReference type="InterPro" id="IPR036271">
    <property type="entry name" value="Tet_transcr_reg_TetR-rel_C_sf"/>
</dbReference>
<dbReference type="SUPFAM" id="SSF48498">
    <property type="entry name" value="Tetracyclin repressor-like, C-terminal domain"/>
    <property type="match status" value="1"/>
</dbReference>
<keyword evidence="1 2" id="KW-0238">DNA-binding</keyword>
<dbReference type="InterPro" id="IPR001647">
    <property type="entry name" value="HTH_TetR"/>
</dbReference>